<dbReference type="HOGENOM" id="CLU_2129400_0_0_9"/>
<dbReference type="EMBL" id="CP007806">
    <property type="protein sequence ID" value="AIG25057.1"/>
    <property type="molecule type" value="Genomic_DNA"/>
</dbReference>
<dbReference type="STRING" id="1042163.BRLA_c006990"/>
<sequence>MDALFDQLKEYLNMDTEISFLEFDKYYKDVLVFLDSEWKNLSEEDTMRMIFILDNLKANSEERSKRKGKEAKKFAKIAERTNIWAQVMIKRMKEFGLNDEEIGKRYEEIYEAV</sequence>
<dbReference type="Proteomes" id="UP000005850">
    <property type="component" value="Chromosome"/>
</dbReference>
<dbReference type="KEGG" id="blr:BRLA_c006990"/>
<dbReference type="eggNOG" id="ENOG503340F">
    <property type="taxonomic scope" value="Bacteria"/>
</dbReference>
<proteinExistence type="predicted"/>
<protein>
    <submittedName>
        <fullName evidence="1">Uncharacterized protein</fullName>
    </submittedName>
</protein>
<dbReference type="AlphaFoldDB" id="A0A075QXE9"/>
<evidence type="ECO:0000313" key="1">
    <source>
        <dbReference type="EMBL" id="AIG25057.1"/>
    </source>
</evidence>
<organism evidence="1 2">
    <name type="scientific">Brevibacillus laterosporus LMG 15441</name>
    <dbReference type="NCBI Taxonomy" id="1042163"/>
    <lineage>
        <taxon>Bacteria</taxon>
        <taxon>Bacillati</taxon>
        <taxon>Bacillota</taxon>
        <taxon>Bacilli</taxon>
        <taxon>Bacillales</taxon>
        <taxon>Paenibacillaceae</taxon>
        <taxon>Brevibacillus</taxon>
    </lineage>
</organism>
<reference evidence="1 2" key="1">
    <citation type="journal article" date="2011" name="J. Bacteriol.">
        <title>Genome sequence of Brevibacillus laterosporus LMG 15441, a pathogen of invertebrates.</title>
        <authorList>
            <person name="Djukic M."/>
            <person name="Poehlein A."/>
            <person name="Thurmer A."/>
            <person name="Daniel R."/>
        </authorList>
    </citation>
    <scope>NUCLEOTIDE SEQUENCE [LARGE SCALE GENOMIC DNA]</scope>
    <source>
        <strain evidence="1 2">LMG 15441</strain>
    </source>
</reference>
<name>A0A075QXE9_BRELA</name>
<accession>A0A075QXE9</accession>
<dbReference type="RefSeq" id="WP_003335453.1">
    <property type="nucleotide sequence ID" value="NZ_CP007806.1"/>
</dbReference>
<keyword evidence="2" id="KW-1185">Reference proteome</keyword>
<gene>
    <name evidence="1" type="ORF">BRLA_c006990</name>
</gene>
<evidence type="ECO:0000313" key="2">
    <source>
        <dbReference type="Proteomes" id="UP000005850"/>
    </source>
</evidence>